<keyword evidence="5 11" id="KW-0862">Zinc</keyword>
<dbReference type="Gene3D" id="1.10.565.10">
    <property type="entry name" value="Retinoid X Receptor"/>
    <property type="match status" value="1"/>
</dbReference>
<dbReference type="SMART" id="SM00399">
    <property type="entry name" value="ZnF_C4"/>
    <property type="match status" value="1"/>
</dbReference>
<accession>A0A914E4J7</accession>
<feature type="compositionally biased region" description="Acidic residues" evidence="12">
    <location>
        <begin position="46"/>
        <end position="57"/>
    </location>
</feature>
<dbReference type="GO" id="GO:0003700">
    <property type="term" value="F:DNA-binding transcription factor activity"/>
    <property type="evidence" value="ECO:0007669"/>
    <property type="project" value="InterPro"/>
</dbReference>
<evidence type="ECO:0000256" key="6">
    <source>
        <dbReference type="ARBA" id="ARBA00023015"/>
    </source>
</evidence>
<dbReference type="SMART" id="SM00430">
    <property type="entry name" value="HOLI"/>
    <property type="match status" value="1"/>
</dbReference>
<dbReference type="GO" id="GO:0005634">
    <property type="term" value="C:nucleus"/>
    <property type="evidence" value="ECO:0007669"/>
    <property type="project" value="UniProtKB-SubCell"/>
</dbReference>
<dbReference type="GO" id="GO:0043565">
    <property type="term" value="F:sequence-specific DNA binding"/>
    <property type="evidence" value="ECO:0007669"/>
    <property type="project" value="InterPro"/>
</dbReference>
<evidence type="ECO:0000313" key="15">
    <source>
        <dbReference type="Proteomes" id="UP000887540"/>
    </source>
</evidence>
<dbReference type="GO" id="GO:0045944">
    <property type="term" value="P:positive regulation of transcription by RNA polymerase II"/>
    <property type="evidence" value="ECO:0007669"/>
    <property type="project" value="UniProtKB-ARBA"/>
</dbReference>
<evidence type="ECO:0000256" key="2">
    <source>
        <dbReference type="ARBA" id="ARBA00005993"/>
    </source>
</evidence>
<evidence type="ECO:0000256" key="11">
    <source>
        <dbReference type="RuleBase" id="RU004334"/>
    </source>
</evidence>
<dbReference type="PROSITE" id="PS51030">
    <property type="entry name" value="NUCLEAR_REC_DBD_2"/>
    <property type="match status" value="1"/>
</dbReference>
<dbReference type="InterPro" id="IPR001628">
    <property type="entry name" value="Znf_hrmn_rcpt"/>
</dbReference>
<evidence type="ECO:0000256" key="5">
    <source>
        <dbReference type="ARBA" id="ARBA00022833"/>
    </source>
</evidence>
<evidence type="ECO:0000313" key="16">
    <source>
        <dbReference type="WBParaSite" id="ACRNAN_scaffold5703.g22519.t2"/>
    </source>
</evidence>
<evidence type="ECO:0000256" key="9">
    <source>
        <dbReference type="ARBA" id="ARBA00023170"/>
    </source>
</evidence>
<keyword evidence="3 11" id="KW-0479">Metal-binding</keyword>
<feature type="region of interest" description="Disordered" evidence="12">
    <location>
        <begin position="292"/>
        <end position="313"/>
    </location>
</feature>
<organism evidence="15 16">
    <name type="scientific">Acrobeloides nanus</name>
    <dbReference type="NCBI Taxonomy" id="290746"/>
    <lineage>
        <taxon>Eukaryota</taxon>
        <taxon>Metazoa</taxon>
        <taxon>Ecdysozoa</taxon>
        <taxon>Nematoda</taxon>
        <taxon>Chromadorea</taxon>
        <taxon>Rhabditida</taxon>
        <taxon>Tylenchina</taxon>
        <taxon>Cephalobomorpha</taxon>
        <taxon>Cephaloboidea</taxon>
        <taxon>Cephalobidae</taxon>
        <taxon>Acrobeloides</taxon>
    </lineage>
</organism>
<evidence type="ECO:0000256" key="3">
    <source>
        <dbReference type="ARBA" id="ARBA00022723"/>
    </source>
</evidence>
<dbReference type="PANTHER" id="PTHR24083">
    <property type="entry name" value="NUCLEAR HORMONE RECEPTOR"/>
    <property type="match status" value="1"/>
</dbReference>
<keyword evidence="10 11" id="KW-0539">Nucleus</keyword>
<dbReference type="InterPro" id="IPR050274">
    <property type="entry name" value="Nuclear_hormone_rcpt_NR2"/>
</dbReference>
<keyword evidence="9 11" id="KW-0675">Receptor</keyword>
<evidence type="ECO:0000256" key="8">
    <source>
        <dbReference type="ARBA" id="ARBA00023163"/>
    </source>
</evidence>
<dbReference type="Pfam" id="PF00105">
    <property type="entry name" value="zf-C4"/>
    <property type="match status" value="1"/>
</dbReference>
<dbReference type="Gene3D" id="3.30.50.10">
    <property type="entry name" value="Erythroid Transcription Factor GATA-1, subunit A"/>
    <property type="match status" value="1"/>
</dbReference>
<keyword evidence="7 11" id="KW-0238">DNA-binding</keyword>
<dbReference type="PROSITE" id="PS51843">
    <property type="entry name" value="NR_LBD"/>
    <property type="match status" value="1"/>
</dbReference>
<dbReference type="InterPro" id="IPR013088">
    <property type="entry name" value="Znf_NHR/GATA"/>
</dbReference>
<feature type="compositionally biased region" description="Low complexity" evidence="12">
    <location>
        <begin position="292"/>
        <end position="303"/>
    </location>
</feature>
<evidence type="ECO:0000259" key="14">
    <source>
        <dbReference type="PROSITE" id="PS51843"/>
    </source>
</evidence>
<dbReference type="GO" id="GO:0008270">
    <property type="term" value="F:zinc ion binding"/>
    <property type="evidence" value="ECO:0007669"/>
    <property type="project" value="UniProtKB-KW"/>
</dbReference>
<keyword evidence="8 11" id="KW-0804">Transcription</keyword>
<dbReference type="SUPFAM" id="SSF48508">
    <property type="entry name" value="Nuclear receptor ligand-binding domain"/>
    <property type="match status" value="1"/>
</dbReference>
<dbReference type="Pfam" id="PF00104">
    <property type="entry name" value="Hormone_recep"/>
    <property type="match status" value="1"/>
</dbReference>
<evidence type="ECO:0000256" key="7">
    <source>
        <dbReference type="ARBA" id="ARBA00023125"/>
    </source>
</evidence>
<evidence type="ECO:0000256" key="4">
    <source>
        <dbReference type="ARBA" id="ARBA00022771"/>
    </source>
</evidence>
<dbReference type="FunFam" id="3.30.50.10:FF:000028">
    <property type="entry name" value="Nuclear receptor subfamily 2, group E, member 3"/>
    <property type="match status" value="1"/>
</dbReference>
<dbReference type="Proteomes" id="UP000887540">
    <property type="component" value="Unplaced"/>
</dbReference>
<feature type="region of interest" description="Disordered" evidence="12">
    <location>
        <begin position="23"/>
        <end position="65"/>
    </location>
</feature>
<dbReference type="InterPro" id="IPR000536">
    <property type="entry name" value="Nucl_hrmn_rcpt_lig-bd"/>
</dbReference>
<reference evidence="16" key="1">
    <citation type="submission" date="2022-11" db="UniProtKB">
        <authorList>
            <consortium name="WormBaseParasite"/>
        </authorList>
    </citation>
    <scope>IDENTIFICATION</scope>
</reference>
<evidence type="ECO:0000256" key="12">
    <source>
        <dbReference type="SAM" id="MobiDB-lite"/>
    </source>
</evidence>
<evidence type="ECO:0000259" key="13">
    <source>
        <dbReference type="PROSITE" id="PS51030"/>
    </source>
</evidence>
<dbReference type="SUPFAM" id="SSF57716">
    <property type="entry name" value="Glucocorticoid receptor-like (DNA-binding domain)"/>
    <property type="match status" value="1"/>
</dbReference>
<comment type="similarity">
    <text evidence="2 11">Belongs to the nuclear hormone receptor family.</text>
</comment>
<name>A0A914E4J7_9BILA</name>
<dbReference type="AlphaFoldDB" id="A0A914E4J7"/>
<dbReference type="CDD" id="cd06970">
    <property type="entry name" value="NR_DBD_PNR"/>
    <property type="match status" value="1"/>
</dbReference>
<dbReference type="WBParaSite" id="ACRNAN_scaffold5703.g22519.t2">
    <property type="protein sequence ID" value="ACRNAN_scaffold5703.g22519.t2"/>
    <property type="gene ID" value="ACRNAN_scaffold5703.g22519"/>
</dbReference>
<comment type="subcellular location">
    <subcellularLocation>
        <location evidence="1 11">Nucleus</location>
    </subcellularLocation>
</comment>
<keyword evidence="15" id="KW-1185">Reference proteome</keyword>
<dbReference type="PRINTS" id="PR00047">
    <property type="entry name" value="STROIDFINGER"/>
</dbReference>
<dbReference type="InterPro" id="IPR035500">
    <property type="entry name" value="NHR-like_dom_sf"/>
</dbReference>
<keyword evidence="4 11" id="KW-0863">Zinc-finger</keyword>
<proteinExistence type="inferred from homology"/>
<dbReference type="PRINTS" id="PR00398">
    <property type="entry name" value="STRDHORMONER"/>
</dbReference>
<protein>
    <submittedName>
        <fullName evidence="16">Uncharacterized protein</fullName>
    </submittedName>
</protein>
<sequence length="507" mass="55489">MLSPTTIGGSSSYDEMPLNFSISRNLPKVEDEDMENPPSNQNLDEISVEDETNDEESPLNQPPVSSLFNGIPGMCAGPNGLNGPLRIPPGCPPNLFFSAPFFNPSYIQNIAAMTAAMNAAVYAKQNSQPSIFDGTTISVNSFNPVMCQNRPKSESPVNSSSTLSCAVCGDVSSGKHYGILACNGCSGFFKRSVRRRLIYRCQAGTGNCVVDKAHRNQCQACRLKKCIAKGMNKDGIVSLKNFPKAVQNERQPRNTATIQTNSENDMYSHSNFFRDCAAFSAVHASIDLLTAPSASNPESSNSEGTKFQPSTIESALSKAESESLLSGSDSSETSENFSEASNRILQATIRWAKGLPSFSALSQTDQMLLLEATWSDLYLLTAFHIGVENFPDFGENSSESARMTQNLFQQFKLYNIDQGEMACIKAIVLFKSDVKGLRDFAQVQNLQDQAQLMLGQHTTRLSPSNPTRFGRLLLLLPQVRTISVLRLEKSLFNQKDAKKMVAEILKN</sequence>
<dbReference type="PROSITE" id="PS00031">
    <property type="entry name" value="NUCLEAR_REC_DBD_1"/>
    <property type="match status" value="1"/>
</dbReference>
<evidence type="ECO:0000256" key="1">
    <source>
        <dbReference type="ARBA" id="ARBA00004123"/>
    </source>
</evidence>
<dbReference type="InterPro" id="IPR001723">
    <property type="entry name" value="Nuclear_hrmn_rcpt"/>
</dbReference>
<feature type="domain" description="Nuclear receptor" evidence="13">
    <location>
        <begin position="162"/>
        <end position="238"/>
    </location>
</feature>
<evidence type="ECO:0000256" key="10">
    <source>
        <dbReference type="ARBA" id="ARBA00023242"/>
    </source>
</evidence>
<feature type="domain" description="NR LBD" evidence="14">
    <location>
        <begin position="308"/>
        <end position="507"/>
    </location>
</feature>
<keyword evidence="6 11" id="KW-0805">Transcription regulation</keyword>